<evidence type="ECO:0000259" key="2">
    <source>
        <dbReference type="Pfam" id="PF05699"/>
    </source>
</evidence>
<dbReference type="InterPro" id="IPR008906">
    <property type="entry name" value="HATC_C_dom"/>
</dbReference>
<reference evidence="4" key="2">
    <citation type="submission" date="2025-08" db="UniProtKB">
        <authorList>
            <consortium name="RefSeq"/>
        </authorList>
    </citation>
    <scope>IDENTIFICATION</scope>
    <source>
        <tissue evidence="4">Leaf</tissue>
    </source>
</reference>
<evidence type="ECO:0000313" key="3">
    <source>
        <dbReference type="Proteomes" id="UP000504610"/>
    </source>
</evidence>
<dbReference type="AlphaFoldDB" id="A0A6J0MB37"/>
<evidence type="ECO:0000313" key="4">
    <source>
        <dbReference type="RefSeq" id="XP_018469607.1"/>
    </source>
</evidence>
<feature type="domain" description="HAT C-terminal dimerisation" evidence="2">
    <location>
        <begin position="327"/>
        <end position="397"/>
    </location>
</feature>
<protein>
    <submittedName>
        <fullName evidence="4">Uncharacterized protein LOC108841336 isoform X1</fullName>
    </submittedName>
</protein>
<dbReference type="GeneID" id="108841336"/>
<dbReference type="SUPFAM" id="SSF53098">
    <property type="entry name" value="Ribonuclease H-like"/>
    <property type="match status" value="1"/>
</dbReference>
<sequence>MNLCVNSRGGTFYLSSMKESQTGTSVFEYVDKCIEDVGPEKVVQVITDGADNNLAAAAKMLKEKRPGIFWSSCAAHTVNLMLEDIFKLPKISKYIDKAKALTLFVYAHEKTFAVMRHDTKEKDVVRAGVTRFATTFLPLQSLLEKKQQLMSIFVSYKWDRCKDSIYMNGRFCYYTCLSPAFWNGVSRVVNVLEPLVKVLKMVEGEKKPSMGFIYGELLEAKRCIKAATNNLEKYYHPIFEIIDEKIRGRLDSPLHLAAYLLNPFYLYNKPDVVKLDETLMNGFLTCVETFYHGELEKQEKVINHEFRVYQDKLGFFGKPYALRGCEQNTDEFDLEHWWSMYGCTVRNLAILARKILSLTSCSSGCQRNWSTFKQIHKSERNRLDADRMDSLVYVQFNSNLLNKRKRIKEVGEYDMLVGDDGENVEEWFVEVGQGEEDEHIDEDDEDSAFHIEFESEDELM</sequence>
<evidence type="ECO:0000259" key="1">
    <source>
        <dbReference type="Pfam" id="PF04937"/>
    </source>
</evidence>
<accession>A0A6J0MB37</accession>
<dbReference type="Pfam" id="PF04937">
    <property type="entry name" value="DUF659"/>
    <property type="match status" value="1"/>
</dbReference>
<keyword evidence="3" id="KW-1185">Reference proteome</keyword>
<name>A0A6J0MB37_RAPSA</name>
<proteinExistence type="predicted"/>
<dbReference type="Pfam" id="PF05699">
    <property type="entry name" value="Dimer_Tnp_hAT"/>
    <property type="match status" value="1"/>
</dbReference>
<gene>
    <name evidence="4" type="primary">LOC108841336</name>
</gene>
<dbReference type="InterPro" id="IPR007021">
    <property type="entry name" value="DUF659"/>
</dbReference>
<dbReference type="Proteomes" id="UP000504610">
    <property type="component" value="Chromosome 1"/>
</dbReference>
<dbReference type="KEGG" id="rsz:108841336"/>
<organism evidence="3 4">
    <name type="scientific">Raphanus sativus</name>
    <name type="common">Radish</name>
    <name type="synonym">Raphanus raphanistrum var. sativus</name>
    <dbReference type="NCBI Taxonomy" id="3726"/>
    <lineage>
        <taxon>Eukaryota</taxon>
        <taxon>Viridiplantae</taxon>
        <taxon>Streptophyta</taxon>
        <taxon>Embryophyta</taxon>
        <taxon>Tracheophyta</taxon>
        <taxon>Spermatophyta</taxon>
        <taxon>Magnoliopsida</taxon>
        <taxon>eudicotyledons</taxon>
        <taxon>Gunneridae</taxon>
        <taxon>Pentapetalae</taxon>
        <taxon>rosids</taxon>
        <taxon>malvids</taxon>
        <taxon>Brassicales</taxon>
        <taxon>Brassicaceae</taxon>
        <taxon>Brassiceae</taxon>
        <taxon>Raphanus</taxon>
    </lineage>
</organism>
<dbReference type="InterPro" id="IPR012337">
    <property type="entry name" value="RNaseH-like_sf"/>
</dbReference>
<dbReference type="RefSeq" id="XP_018469607.1">
    <property type="nucleotide sequence ID" value="XM_018614105.2"/>
</dbReference>
<reference evidence="3" key="1">
    <citation type="journal article" date="2019" name="Database">
        <title>The radish genome database (RadishGD): an integrated information resource for radish genomics.</title>
        <authorList>
            <person name="Yu H.J."/>
            <person name="Baek S."/>
            <person name="Lee Y.J."/>
            <person name="Cho A."/>
            <person name="Mun J.H."/>
        </authorList>
    </citation>
    <scope>NUCLEOTIDE SEQUENCE [LARGE SCALE GENOMIC DNA]</scope>
    <source>
        <strain evidence="3">cv. WK10039</strain>
    </source>
</reference>
<dbReference type="PANTHER" id="PTHR32166">
    <property type="entry name" value="OSJNBA0013A04.12 PROTEIN"/>
    <property type="match status" value="1"/>
</dbReference>
<dbReference type="OrthoDB" id="2012664at2759"/>
<dbReference type="PANTHER" id="PTHR32166:SF74">
    <property type="entry name" value="OS05G0256350 PROTEIN"/>
    <property type="match status" value="1"/>
</dbReference>
<feature type="domain" description="DUF659" evidence="1">
    <location>
        <begin position="1"/>
        <end position="100"/>
    </location>
</feature>
<dbReference type="GO" id="GO:0046983">
    <property type="term" value="F:protein dimerization activity"/>
    <property type="evidence" value="ECO:0007669"/>
    <property type="project" value="InterPro"/>
</dbReference>